<dbReference type="PRINTS" id="PR00112">
    <property type="entry name" value="ACYLPHPHTASE"/>
</dbReference>
<keyword evidence="5 6" id="KW-0378">Hydrolase</keyword>
<dbReference type="SUPFAM" id="SSF54975">
    <property type="entry name" value="Acylphosphatase/BLUF domain-like"/>
    <property type="match status" value="1"/>
</dbReference>
<gene>
    <name evidence="9" type="ORF">RSA3_16390</name>
</gene>
<dbReference type="PATRIC" id="fig|2033.7.peg.469"/>
<accession>A0A147F313</accession>
<dbReference type="InterPro" id="IPR001792">
    <property type="entry name" value="Acylphosphatase-like_dom"/>
</dbReference>
<evidence type="ECO:0000256" key="1">
    <source>
        <dbReference type="ARBA" id="ARBA00005614"/>
    </source>
</evidence>
<dbReference type="Gene3D" id="3.30.70.100">
    <property type="match status" value="1"/>
</dbReference>
<reference evidence="9 10" key="1">
    <citation type="journal article" date="2016" name="Front. Microbiol.">
        <title>Genomic Resource of Rice Seed Associated Bacteria.</title>
        <authorList>
            <person name="Midha S."/>
            <person name="Bansal K."/>
            <person name="Sharma S."/>
            <person name="Kumar N."/>
            <person name="Patil P.P."/>
            <person name="Chaudhry V."/>
            <person name="Patil P.B."/>
        </authorList>
    </citation>
    <scope>NUCLEOTIDE SEQUENCE [LARGE SCALE GENOMIC DNA]</scope>
    <source>
        <strain evidence="9 10">RSA3</strain>
    </source>
</reference>
<evidence type="ECO:0000313" key="10">
    <source>
        <dbReference type="Proteomes" id="UP000072189"/>
    </source>
</evidence>
<proteinExistence type="inferred from homology"/>
<protein>
    <recommendedName>
        <fullName evidence="3 5">Acylphosphatase</fullName>
        <ecNumber evidence="2 5">3.6.1.7</ecNumber>
    </recommendedName>
</protein>
<dbReference type="PANTHER" id="PTHR47268:SF4">
    <property type="entry name" value="ACYLPHOSPHATASE"/>
    <property type="match status" value="1"/>
</dbReference>
<evidence type="ECO:0000256" key="2">
    <source>
        <dbReference type="ARBA" id="ARBA00012150"/>
    </source>
</evidence>
<evidence type="ECO:0000256" key="6">
    <source>
        <dbReference type="RuleBase" id="RU000553"/>
    </source>
</evidence>
<dbReference type="PANTHER" id="PTHR47268">
    <property type="entry name" value="ACYLPHOSPHATASE"/>
    <property type="match status" value="1"/>
</dbReference>
<evidence type="ECO:0000256" key="3">
    <source>
        <dbReference type="ARBA" id="ARBA00015991"/>
    </source>
</evidence>
<sequence length="91" mass="9732">MRTVTITVHGRVQGVGFRYALRDEAQRAGVRGWVRNRRDGTVEALLSGDPAIVADVLAWAHHGPPSAAVERVDVAVGSETAPDAFEIRATA</sequence>
<dbReference type="Pfam" id="PF00708">
    <property type="entry name" value="Acylphosphatase"/>
    <property type="match status" value="1"/>
</dbReference>
<dbReference type="EMBL" id="LDRV01000115">
    <property type="protein sequence ID" value="KTS07625.1"/>
    <property type="molecule type" value="Genomic_DNA"/>
</dbReference>
<dbReference type="PROSITE" id="PS51160">
    <property type="entry name" value="ACYLPHOSPHATASE_3"/>
    <property type="match status" value="1"/>
</dbReference>
<dbReference type="Proteomes" id="UP000072189">
    <property type="component" value="Unassembled WGS sequence"/>
</dbReference>
<dbReference type="RefSeq" id="WP_058615080.1">
    <property type="nucleotide sequence ID" value="NZ_LDRV01000115.1"/>
</dbReference>
<dbReference type="GO" id="GO:0003998">
    <property type="term" value="F:acylphosphatase activity"/>
    <property type="evidence" value="ECO:0007669"/>
    <property type="project" value="UniProtKB-EC"/>
</dbReference>
<dbReference type="PROSITE" id="PS00150">
    <property type="entry name" value="ACYLPHOSPHATASE_1"/>
    <property type="match status" value="1"/>
</dbReference>
<dbReference type="PROSITE" id="PS00151">
    <property type="entry name" value="ACYLPHOSPHATASE_2"/>
    <property type="match status" value="1"/>
</dbReference>
<evidence type="ECO:0000256" key="5">
    <source>
        <dbReference type="PROSITE-ProRule" id="PRU00520"/>
    </source>
</evidence>
<evidence type="ECO:0000259" key="8">
    <source>
        <dbReference type="PROSITE" id="PS51160"/>
    </source>
</evidence>
<organism evidence="9 10">
    <name type="scientific">Microbacterium testaceum</name>
    <name type="common">Aureobacterium testaceum</name>
    <name type="synonym">Brevibacterium testaceum</name>
    <dbReference type="NCBI Taxonomy" id="2033"/>
    <lineage>
        <taxon>Bacteria</taxon>
        <taxon>Bacillati</taxon>
        <taxon>Actinomycetota</taxon>
        <taxon>Actinomycetes</taxon>
        <taxon>Micrococcales</taxon>
        <taxon>Microbacteriaceae</taxon>
        <taxon>Microbacterium</taxon>
    </lineage>
</organism>
<comment type="catalytic activity">
    <reaction evidence="4 5 6">
        <text>an acyl phosphate + H2O = a carboxylate + phosphate + H(+)</text>
        <dbReference type="Rhea" id="RHEA:14965"/>
        <dbReference type="ChEBI" id="CHEBI:15377"/>
        <dbReference type="ChEBI" id="CHEBI:15378"/>
        <dbReference type="ChEBI" id="CHEBI:29067"/>
        <dbReference type="ChEBI" id="CHEBI:43474"/>
        <dbReference type="ChEBI" id="CHEBI:59918"/>
        <dbReference type="EC" id="3.6.1.7"/>
    </reaction>
</comment>
<dbReference type="InterPro" id="IPR017968">
    <property type="entry name" value="Acylphosphatase_CS"/>
</dbReference>
<feature type="domain" description="Acylphosphatase-like" evidence="8">
    <location>
        <begin position="3"/>
        <end position="89"/>
    </location>
</feature>
<comment type="similarity">
    <text evidence="1 7">Belongs to the acylphosphatase family.</text>
</comment>
<dbReference type="EC" id="3.6.1.7" evidence="2 5"/>
<feature type="active site" evidence="5">
    <location>
        <position position="36"/>
    </location>
</feature>
<dbReference type="AlphaFoldDB" id="A0A147F313"/>
<comment type="caution">
    <text evidence="9">The sequence shown here is derived from an EMBL/GenBank/DDBJ whole genome shotgun (WGS) entry which is preliminary data.</text>
</comment>
<evidence type="ECO:0000256" key="4">
    <source>
        <dbReference type="ARBA" id="ARBA00047645"/>
    </source>
</evidence>
<evidence type="ECO:0000256" key="7">
    <source>
        <dbReference type="RuleBase" id="RU004168"/>
    </source>
</evidence>
<dbReference type="InterPro" id="IPR036046">
    <property type="entry name" value="Acylphosphatase-like_dom_sf"/>
</dbReference>
<evidence type="ECO:0000313" key="9">
    <source>
        <dbReference type="EMBL" id="KTS07625.1"/>
    </source>
</evidence>
<name>A0A147F313_MICTE</name>
<dbReference type="InterPro" id="IPR020456">
    <property type="entry name" value="Acylphosphatase"/>
</dbReference>
<feature type="active site" evidence="5">
    <location>
        <position position="18"/>
    </location>
</feature>